<protein>
    <submittedName>
        <fullName evidence="11">HHIP-like protein 1 isoform X1</fullName>
    </submittedName>
</protein>
<feature type="signal peptide" evidence="7">
    <location>
        <begin position="1"/>
        <end position="23"/>
    </location>
</feature>
<gene>
    <name evidence="11" type="primary">LOC115215932</name>
</gene>
<feature type="domain" description="Glucose/Sorbosone dehydrogenase" evidence="9">
    <location>
        <begin position="201"/>
        <end position="503"/>
    </location>
</feature>
<dbReference type="InterPro" id="IPR018143">
    <property type="entry name" value="Folate_rcpt-like"/>
</dbReference>
<dbReference type="Gene3D" id="2.120.10.30">
    <property type="entry name" value="TolB, C-terminal domain"/>
    <property type="match status" value="1"/>
</dbReference>
<dbReference type="InterPro" id="IPR011041">
    <property type="entry name" value="Quinoprot_gluc/sorb_DH_b-prop"/>
</dbReference>
<evidence type="ECO:0000256" key="5">
    <source>
        <dbReference type="ARBA" id="ARBA00023157"/>
    </source>
</evidence>
<evidence type="ECO:0000313" key="11">
    <source>
        <dbReference type="RefSeq" id="XP_029641154.1"/>
    </source>
</evidence>
<reference evidence="11" key="1">
    <citation type="submission" date="2025-08" db="UniProtKB">
        <authorList>
            <consortium name="RefSeq"/>
        </authorList>
    </citation>
    <scope>IDENTIFICATION</scope>
</reference>
<evidence type="ECO:0000256" key="2">
    <source>
        <dbReference type="ARBA" id="ARBA00010658"/>
    </source>
</evidence>
<dbReference type="InterPro" id="IPR011042">
    <property type="entry name" value="6-blade_b-propeller_TolB-like"/>
</dbReference>
<comment type="similarity">
    <text evidence="2">Belongs to the HHIP family.</text>
</comment>
<dbReference type="PANTHER" id="PTHR19328">
    <property type="entry name" value="HEDGEHOG-INTERACTING PROTEIN"/>
    <property type="match status" value="1"/>
</dbReference>
<evidence type="ECO:0000256" key="7">
    <source>
        <dbReference type="SAM" id="SignalP"/>
    </source>
</evidence>
<dbReference type="SUPFAM" id="SSF50952">
    <property type="entry name" value="Soluble quinoprotein glucose dehydrogenase"/>
    <property type="match status" value="1"/>
</dbReference>
<evidence type="ECO:0000313" key="10">
    <source>
        <dbReference type="Proteomes" id="UP000515154"/>
    </source>
</evidence>
<evidence type="ECO:0000259" key="9">
    <source>
        <dbReference type="Pfam" id="PF07995"/>
    </source>
</evidence>
<keyword evidence="3" id="KW-0964">Secreted</keyword>
<dbReference type="AlphaFoldDB" id="A0A6P7SSD8"/>
<name>A0A6P7SSD8_9MOLL</name>
<dbReference type="Proteomes" id="UP000515154">
    <property type="component" value="Linkage group LG9"/>
</dbReference>
<evidence type="ECO:0000259" key="8">
    <source>
        <dbReference type="Pfam" id="PF03024"/>
    </source>
</evidence>
<dbReference type="Pfam" id="PF07995">
    <property type="entry name" value="GSDH"/>
    <property type="match status" value="1"/>
</dbReference>
<evidence type="ECO:0000256" key="1">
    <source>
        <dbReference type="ARBA" id="ARBA00004613"/>
    </source>
</evidence>
<proteinExistence type="inferred from homology"/>
<dbReference type="InterPro" id="IPR012938">
    <property type="entry name" value="Glc/Sorbosone_DH"/>
</dbReference>
<keyword evidence="10" id="KW-1185">Reference proteome</keyword>
<dbReference type="Pfam" id="PF03024">
    <property type="entry name" value="Folate_rec"/>
    <property type="match status" value="1"/>
</dbReference>
<keyword evidence="5" id="KW-1015">Disulfide bond</keyword>
<evidence type="ECO:0000256" key="4">
    <source>
        <dbReference type="ARBA" id="ARBA00022729"/>
    </source>
</evidence>
<accession>A0A6P7SSD8</accession>
<comment type="subcellular location">
    <subcellularLocation>
        <location evidence="1">Secreted</location>
    </subcellularLocation>
</comment>
<keyword evidence="6" id="KW-0325">Glycoprotein</keyword>
<feature type="chain" id="PRO_5028011879" evidence="7">
    <location>
        <begin position="24"/>
        <end position="601"/>
    </location>
</feature>
<evidence type="ECO:0000256" key="3">
    <source>
        <dbReference type="ARBA" id="ARBA00022525"/>
    </source>
</evidence>
<dbReference type="RefSeq" id="XP_029641154.1">
    <property type="nucleotide sequence ID" value="XM_029785294.2"/>
</dbReference>
<organism evidence="10 11">
    <name type="scientific">Octopus sinensis</name>
    <name type="common">East Asian common octopus</name>
    <dbReference type="NCBI Taxonomy" id="2607531"/>
    <lineage>
        <taxon>Eukaryota</taxon>
        <taxon>Metazoa</taxon>
        <taxon>Spiralia</taxon>
        <taxon>Lophotrochozoa</taxon>
        <taxon>Mollusca</taxon>
        <taxon>Cephalopoda</taxon>
        <taxon>Coleoidea</taxon>
        <taxon>Octopodiformes</taxon>
        <taxon>Octopoda</taxon>
        <taxon>Incirrata</taxon>
        <taxon>Octopodidae</taxon>
        <taxon>Octopus</taxon>
    </lineage>
</organism>
<dbReference type="GO" id="GO:0005576">
    <property type="term" value="C:extracellular region"/>
    <property type="evidence" value="ECO:0007669"/>
    <property type="project" value="UniProtKB-SubCell"/>
</dbReference>
<feature type="domain" description="Folate receptor-like" evidence="8">
    <location>
        <begin position="31"/>
        <end position="133"/>
    </location>
</feature>
<evidence type="ECO:0000256" key="6">
    <source>
        <dbReference type="ARBA" id="ARBA00023180"/>
    </source>
</evidence>
<dbReference type="PANTHER" id="PTHR19328:SF75">
    <property type="entry name" value="ALDOSE SUGAR DEHYDROGENASE YLII"/>
    <property type="match status" value="1"/>
</dbReference>
<dbReference type="KEGG" id="osn:115215932"/>
<sequence>MEFSKLWVLIITAIFSTRDIVKCHPQCLDFKPPFQSNSLEFCSQYRDFGCCTKQQENAIFQRYEYVKTQLSDTLLQTCEPYLRELLCQPCSPYAAHIYSAEQTMHASSFPGLCSNYCSQFYAKCKDLVKYITSDQEILGTLNSKESFCLVVQLMDTDYCYPDLLKNEHLNFNISIQQITKEGCMCVEQFAWDLRSPVVARHAGDGSGRLFVAEQRGVIYIYYRNKTREQKAFLDIKDRVLYSSYRSDERGFLGLAFHPNFAVNRKFYTYYSAKLGRRKECIRISEFKASRKNRNRASRKTERILLQVEQPFSNHNGGELLFGDDNYLYIFIGDGGGSGDPYGNSQNMSVLLGKVLRINVNKRRKGKQYAIPLSNPFVNENETRPEIYAYGIRNIWRCDKDEGDRVTGMYKGRIICGDVGQNAYEEIDILVKGGNYGWNGREGYQCFNPAVCGMVGPEELPIFSYPHSVGKSVTGGHVYRGCENPNFNGFYIYGDFTNGRLFYLYQFNESQIWLNKEIHMCGDDVCFNGLQGSYSPFILSFGEDQYGEIYILSTNIASATVPSGSIYKLVDPFRRGNPELCEPQLSYNKTDVPYNISGILQM</sequence>
<keyword evidence="4 7" id="KW-0732">Signal</keyword>